<dbReference type="GO" id="GO:0016787">
    <property type="term" value="F:hydrolase activity"/>
    <property type="evidence" value="ECO:0007669"/>
    <property type="project" value="UniProtKB-KW"/>
</dbReference>
<evidence type="ECO:0000256" key="8">
    <source>
        <dbReference type="ARBA" id="ARBA00047984"/>
    </source>
</evidence>
<organism evidence="13 14">
    <name type="scientific">Cymbomonas tetramitiformis</name>
    <dbReference type="NCBI Taxonomy" id="36881"/>
    <lineage>
        <taxon>Eukaryota</taxon>
        <taxon>Viridiplantae</taxon>
        <taxon>Chlorophyta</taxon>
        <taxon>Pyramimonadophyceae</taxon>
        <taxon>Pyramimonadales</taxon>
        <taxon>Pyramimonadaceae</taxon>
        <taxon>Cymbomonas</taxon>
    </lineage>
</organism>
<feature type="compositionally biased region" description="Basic and acidic residues" evidence="10">
    <location>
        <begin position="56"/>
        <end position="67"/>
    </location>
</feature>
<dbReference type="InterPro" id="IPR027417">
    <property type="entry name" value="P-loop_NTPase"/>
</dbReference>
<keyword evidence="5 9" id="KW-0067">ATP-binding</keyword>
<dbReference type="Pfam" id="PF00270">
    <property type="entry name" value="DEAD"/>
    <property type="match status" value="1"/>
</dbReference>
<sequence length="622" mass="68802">MATSSFSDAFAALRGGLTFRKSGQQLQMQRFQSSDHGDFATTSGSSDLDFFNDKPCVVERRPKKQEQETDVVVSDPPRKPTKKKKKIKSQGQADPETEEPAMKIFSGQVKKKQTISNKRMEEETNTIESASWQEEVNLLRKQHRIRIAGGDAPAPLRDFDELLSRFNCQRFLLNNLAQAGWINPTPIQRQAITILLTGQEILACAPTGSGKTLAFLIPIVTTLQAHKSEGVRALMLCPTRELALQLHRQLVLLLQGHPKLFRSCVLSKANAGSADFANIDLLFATPLRLNTLIQQEKIDLSKVQYVVMDEADKLFDMGFVSQIDTCLNACTNPALQRALFSATLPEGVEQMARSVMTQPIRVTVGERNAASSTIFQSLKFVGSEDGKLMAVRQLVRAGELCPPGILFVSSKERAQGLYDELKFDHMRVGVIHADMSATKRAQTVDEFRAGETWFLIATDVMARGMDFIGINTVLNFDFPHDAFSYIHRIGRSGRGGRPGTAITLFTEDDAGQLRTIANVMHASGCEVPAWMLSLDKARKHRKRPKPEEEVAEDEEDTAEEEPKLKRRKEAEKAGGKGGAKGGRGKVGVSTVPAFDNQKRAKKKAMVAASKQRKQKAEDASTD</sequence>
<evidence type="ECO:0000256" key="1">
    <source>
        <dbReference type="ARBA" id="ARBA00012552"/>
    </source>
</evidence>
<dbReference type="InterPro" id="IPR014001">
    <property type="entry name" value="Helicase_ATP-bd"/>
</dbReference>
<dbReference type="EMBL" id="LGRX02019289">
    <property type="protein sequence ID" value="KAK3258742.1"/>
    <property type="molecule type" value="Genomic_DNA"/>
</dbReference>
<evidence type="ECO:0000256" key="3">
    <source>
        <dbReference type="ARBA" id="ARBA00022801"/>
    </source>
</evidence>
<dbReference type="PANTHER" id="PTHR47959:SF15">
    <property type="entry name" value="RNA HELICASE"/>
    <property type="match status" value="1"/>
</dbReference>
<comment type="caution">
    <text evidence="13">The sequence shown here is derived from an EMBL/GenBank/DDBJ whole genome shotgun (WGS) entry which is preliminary data.</text>
</comment>
<dbReference type="InterPro" id="IPR000629">
    <property type="entry name" value="RNA-helicase_DEAD-box_CS"/>
</dbReference>
<evidence type="ECO:0000256" key="2">
    <source>
        <dbReference type="ARBA" id="ARBA00022741"/>
    </source>
</evidence>
<evidence type="ECO:0000256" key="7">
    <source>
        <dbReference type="ARBA" id="ARBA00024355"/>
    </source>
</evidence>
<evidence type="ECO:0000256" key="10">
    <source>
        <dbReference type="SAM" id="MobiDB-lite"/>
    </source>
</evidence>
<dbReference type="GO" id="GO:0003724">
    <property type="term" value="F:RNA helicase activity"/>
    <property type="evidence" value="ECO:0007669"/>
    <property type="project" value="UniProtKB-EC"/>
</dbReference>
<evidence type="ECO:0000259" key="11">
    <source>
        <dbReference type="PROSITE" id="PS51192"/>
    </source>
</evidence>
<dbReference type="PROSITE" id="PS51194">
    <property type="entry name" value="HELICASE_CTER"/>
    <property type="match status" value="1"/>
</dbReference>
<evidence type="ECO:0000313" key="14">
    <source>
        <dbReference type="Proteomes" id="UP001190700"/>
    </source>
</evidence>
<dbReference type="CDD" id="cd18787">
    <property type="entry name" value="SF2_C_DEAD"/>
    <property type="match status" value="1"/>
</dbReference>
<reference evidence="13 14" key="1">
    <citation type="journal article" date="2015" name="Genome Biol. Evol.">
        <title>Comparative Genomics of a Bacterivorous Green Alga Reveals Evolutionary Causalities and Consequences of Phago-Mixotrophic Mode of Nutrition.</title>
        <authorList>
            <person name="Burns J.A."/>
            <person name="Paasch A."/>
            <person name="Narechania A."/>
            <person name="Kim E."/>
        </authorList>
    </citation>
    <scope>NUCLEOTIDE SEQUENCE [LARGE SCALE GENOMIC DNA]</scope>
    <source>
        <strain evidence="13 14">PLY_AMNH</strain>
    </source>
</reference>
<feature type="region of interest" description="Disordered" evidence="10">
    <location>
        <begin position="538"/>
        <end position="622"/>
    </location>
</feature>
<evidence type="ECO:0000259" key="12">
    <source>
        <dbReference type="PROSITE" id="PS51194"/>
    </source>
</evidence>
<evidence type="ECO:0000256" key="4">
    <source>
        <dbReference type="ARBA" id="ARBA00022806"/>
    </source>
</evidence>
<keyword evidence="6" id="KW-0694">RNA-binding</keyword>
<comment type="catalytic activity">
    <reaction evidence="8">
        <text>ATP + H2O = ADP + phosphate + H(+)</text>
        <dbReference type="Rhea" id="RHEA:13065"/>
        <dbReference type="ChEBI" id="CHEBI:15377"/>
        <dbReference type="ChEBI" id="CHEBI:15378"/>
        <dbReference type="ChEBI" id="CHEBI:30616"/>
        <dbReference type="ChEBI" id="CHEBI:43474"/>
        <dbReference type="ChEBI" id="CHEBI:456216"/>
        <dbReference type="EC" id="3.6.4.13"/>
    </reaction>
</comment>
<feature type="region of interest" description="Disordered" evidence="10">
    <location>
        <begin position="28"/>
        <end position="100"/>
    </location>
</feature>
<dbReference type="Gene3D" id="3.40.50.300">
    <property type="entry name" value="P-loop containing nucleotide triphosphate hydrolases"/>
    <property type="match status" value="2"/>
</dbReference>
<feature type="domain" description="Helicase C-terminal" evidence="12">
    <location>
        <begin position="393"/>
        <end position="535"/>
    </location>
</feature>
<dbReference type="GO" id="GO:0005524">
    <property type="term" value="F:ATP binding"/>
    <property type="evidence" value="ECO:0007669"/>
    <property type="project" value="UniProtKB-KW"/>
</dbReference>
<dbReference type="InterPro" id="IPR011545">
    <property type="entry name" value="DEAD/DEAH_box_helicase_dom"/>
</dbReference>
<comment type="similarity">
    <text evidence="7">Belongs to the DEAD box helicase family. DDX52/ROK1 subfamily.</text>
</comment>
<gene>
    <name evidence="13" type="ORF">CYMTET_32223</name>
</gene>
<dbReference type="EC" id="3.6.4.13" evidence="1"/>
<name>A0AAE0FF72_9CHLO</name>
<dbReference type="PROSITE" id="PS00039">
    <property type="entry name" value="DEAD_ATP_HELICASE"/>
    <property type="match status" value="1"/>
</dbReference>
<evidence type="ECO:0000256" key="9">
    <source>
        <dbReference type="RuleBase" id="RU000492"/>
    </source>
</evidence>
<keyword evidence="4 9" id="KW-0347">Helicase</keyword>
<keyword evidence="2 9" id="KW-0547">Nucleotide-binding</keyword>
<proteinExistence type="inferred from homology"/>
<keyword evidence="3 9" id="KW-0378">Hydrolase</keyword>
<feature type="compositionally biased region" description="Acidic residues" evidence="10">
    <location>
        <begin position="549"/>
        <end position="559"/>
    </location>
</feature>
<dbReference type="PROSITE" id="PS51192">
    <property type="entry name" value="HELICASE_ATP_BIND_1"/>
    <property type="match status" value="1"/>
</dbReference>
<feature type="domain" description="Helicase ATP-binding" evidence="11">
    <location>
        <begin position="192"/>
        <end position="362"/>
    </location>
</feature>
<dbReference type="AlphaFoldDB" id="A0AAE0FF72"/>
<dbReference type="GO" id="GO:0005829">
    <property type="term" value="C:cytosol"/>
    <property type="evidence" value="ECO:0007669"/>
    <property type="project" value="TreeGrafter"/>
</dbReference>
<feature type="compositionally biased region" description="Basic and acidic residues" evidence="10">
    <location>
        <begin position="560"/>
        <end position="574"/>
    </location>
</feature>
<dbReference type="SMART" id="SM00487">
    <property type="entry name" value="DEXDc"/>
    <property type="match status" value="1"/>
</dbReference>
<feature type="compositionally biased region" description="Basic residues" evidence="10">
    <location>
        <begin position="79"/>
        <end position="88"/>
    </location>
</feature>
<dbReference type="InterPro" id="IPR050079">
    <property type="entry name" value="DEAD_box_RNA_helicase"/>
</dbReference>
<dbReference type="InterPro" id="IPR044764">
    <property type="entry name" value="DDX52/Rok1_DEADc"/>
</dbReference>
<dbReference type="SUPFAM" id="SSF52540">
    <property type="entry name" value="P-loop containing nucleoside triphosphate hydrolases"/>
    <property type="match status" value="1"/>
</dbReference>
<dbReference type="PANTHER" id="PTHR47959">
    <property type="entry name" value="ATP-DEPENDENT RNA HELICASE RHLE-RELATED"/>
    <property type="match status" value="1"/>
</dbReference>
<accession>A0AAE0FF72</accession>
<dbReference type="Proteomes" id="UP001190700">
    <property type="component" value="Unassembled WGS sequence"/>
</dbReference>
<dbReference type="GO" id="GO:0030490">
    <property type="term" value="P:maturation of SSU-rRNA"/>
    <property type="evidence" value="ECO:0007669"/>
    <property type="project" value="InterPro"/>
</dbReference>
<evidence type="ECO:0000313" key="13">
    <source>
        <dbReference type="EMBL" id="KAK3258742.1"/>
    </source>
</evidence>
<keyword evidence="14" id="KW-1185">Reference proteome</keyword>
<dbReference type="Pfam" id="PF00271">
    <property type="entry name" value="Helicase_C"/>
    <property type="match status" value="1"/>
</dbReference>
<dbReference type="CDD" id="cd17957">
    <property type="entry name" value="DEADc_DDX52"/>
    <property type="match status" value="1"/>
</dbReference>
<evidence type="ECO:0000256" key="5">
    <source>
        <dbReference type="ARBA" id="ARBA00022840"/>
    </source>
</evidence>
<protein>
    <recommendedName>
        <fullName evidence="1">RNA helicase</fullName>
        <ecNumber evidence="1">3.6.4.13</ecNumber>
    </recommendedName>
</protein>
<dbReference type="SMART" id="SM00490">
    <property type="entry name" value="HELICc"/>
    <property type="match status" value="1"/>
</dbReference>
<dbReference type="InterPro" id="IPR001650">
    <property type="entry name" value="Helicase_C-like"/>
</dbReference>
<dbReference type="GO" id="GO:0003723">
    <property type="term" value="F:RNA binding"/>
    <property type="evidence" value="ECO:0007669"/>
    <property type="project" value="UniProtKB-KW"/>
</dbReference>
<evidence type="ECO:0000256" key="6">
    <source>
        <dbReference type="ARBA" id="ARBA00022884"/>
    </source>
</evidence>
<feature type="compositionally biased region" description="Gly residues" evidence="10">
    <location>
        <begin position="575"/>
        <end position="585"/>
    </location>
</feature>